<organism evidence="4 5">
    <name type="scientific">Mesorhabditis belari</name>
    <dbReference type="NCBI Taxonomy" id="2138241"/>
    <lineage>
        <taxon>Eukaryota</taxon>
        <taxon>Metazoa</taxon>
        <taxon>Ecdysozoa</taxon>
        <taxon>Nematoda</taxon>
        <taxon>Chromadorea</taxon>
        <taxon>Rhabditida</taxon>
        <taxon>Rhabditina</taxon>
        <taxon>Rhabditomorpha</taxon>
        <taxon>Rhabditoidea</taxon>
        <taxon>Rhabditidae</taxon>
        <taxon>Mesorhabditinae</taxon>
        <taxon>Mesorhabditis</taxon>
    </lineage>
</organism>
<sequence length="714" mass="81993">MRNAFVTVILSLLFFLYGFIPWDSVDKQTNEQLNESANETKCTEQLPVNKLILVVIDAWRLDFLTKRNTMSWMRNEIESRKADAFDVRVHTPTVTMPRIKALTSGTIPSFASVLLNFGGSREEKDDTWLRAANEAKKKIVFYGDDTWLSLFSEEFHRAKGVVSFFVKDYTEVDENVTQKIAHEFSDEFFPTWDILILHYLGLDHIGHSLGGNAKEIDEKLREMDSIVKGIGEKLEDFEQKDKSYTSAILVVGDHGMTEAGGHGGSSHLETHVPLFLRYSKQMRDAEKASNLAINFENLSLIDQVDIANLISNTLAIRPSKASLSAPVEHLIKSRDLSLIFPQFWIKSARSMLRLLEKQDKQIDDLKSCLDLLEAKQEKCETVSLPITAKCMAVLRETQNDLIVNDSPIQPITIIISATMICAQIILLFRMVLTKTRNSKNQLRFLFLTSILHFFSNFASSLVEEEHDLWYFFLSTALSLEFFFSQWPDFSAFSTRSIHLLLIAGIHRFCMCINADKRRRNLALKGTYPDAQIVDPKWLMEFGFQFFNRFKNFAVYILPAFSFYMIWKRSHRKLKDPMLFFFAFITTTLIPNVEEEIFKYYIYFVWAFAFVSTLLRKGFLLSTFLWMITLSGENEISIIFLCFCMGFLSSEHPILLVYLLPTSFFYLGNSNSLASVDIAVGYKGLASYQPFIVGLQIIIHSYSGPLSVLCGYVWK</sequence>
<dbReference type="InterPro" id="IPR045687">
    <property type="entry name" value="PIGG/GPI7_C"/>
</dbReference>
<evidence type="ECO:0000256" key="2">
    <source>
        <dbReference type="SAM" id="SignalP"/>
    </source>
</evidence>
<dbReference type="PANTHER" id="PTHR23072:SF0">
    <property type="entry name" value="GPI ETHANOLAMINE PHOSPHATE TRANSFERASE 2"/>
    <property type="match status" value="1"/>
</dbReference>
<name>A0AAF3EEY4_9BILA</name>
<feature type="transmembrane region" description="Helical" evidence="1">
    <location>
        <begin position="545"/>
        <end position="565"/>
    </location>
</feature>
<feature type="transmembrane region" description="Helical" evidence="1">
    <location>
        <begin position="690"/>
        <end position="713"/>
    </location>
</feature>
<dbReference type="InterPro" id="IPR039527">
    <property type="entry name" value="PIGG/GPI7"/>
</dbReference>
<evidence type="ECO:0000256" key="1">
    <source>
        <dbReference type="SAM" id="Phobius"/>
    </source>
</evidence>
<evidence type="ECO:0000259" key="3">
    <source>
        <dbReference type="Pfam" id="PF19316"/>
    </source>
</evidence>
<keyword evidence="4" id="KW-1185">Reference proteome</keyword>
<keyword evidence="2" id="KW-0732">Signal</keyword>
<feature type="transmembrane region" description="Helical" evidence="1">
    <location>
        <begin position="577"/>
        <end position="593"/>
    </location>
</feature>
<keyword evidence="1" id="KW-0812">Transmembrane</keyword>
<feature type="chain" id="PRO_5042059482" description="GPI ethanolamine phosphate transferase 2 C-terminal domain-containing protein" evidence="2">
    <location>
        <begin position="25"/>
        <end position="714"/>
    </location>
</feature>
<evidence type="ECO:0000313" key="4">
    <source>
        <dbReference type="Proteomes" id="UP000887575"/>
    </source>
</evidence>
<dbReference type="PANTHER" id="PTHR23072">
    <property type="entry name" value="PHOSPHATIDYLINOSITOL GLYCAN-RELATED"/>
    <property type="match status" value="1"/>
</dbReference>
<protein>
    <recommendedName>
        <fullName evidence="3">GPI ethanolamine phosphate transferase 2 C-terminal domain-containing protein</fullName>
    </recommendedName>
</protein>
<dbReference type="Proteomes" id="UP000887575">
    <property type="component" value="Unassembled WGS sequence"/>
</dbReference>
<reference evidence="5" key="1">
    <citation type="submission" date="2024-02" db="UniProtKB">
        <authorList>
            <consortium name="WormBaseParasite"/>
        </authorList>
    </citation>
    <scope>IDENTIFICATION</scope>
</reference>
<feature type="transmembrane region" description="Helical" evidence="1">
    <location>
        <begin position="637"/>
        <end position="659"/>
    </location>
</feature>
<dbReference type="Pfam" id="PF19316">
    <property type="entry name" value="PIGO_PIGG"/>
    <property type="match status" value="2"/>
</dbReference>
<feature type="domain" description="GPI ethanolamine phosphate transferase 2 C-terminal" evidence="3">
    <location>
        <begin position="653"/>
        <end position="705"/>
    </location>
</feature>
<feature type="domain" description="GPI ethanolamine phosphate transferase 2 C-terminal" evidence="3">
    <location>
        <begin position="417"/>
        <end position="507"/>
    </location>
</feature>
<dbReference type="Pfam" id="PF01663">
    <property type="entry name" value="Phosphodiest"/>
    <property type="match status" value="1"/>
</dbReference>
<dbReference type="Gene3D" id="3.40.720.10">
    <property type="entry name" value="Alkaline Phosphatase, subunit A"/>
    <property type="match status" value="1"/>
</dbReference>
<dbReference type="InterPro" id="IPR002591">
    <property type="entry name" value="Phosphodiest/P_Trfase"/>
</dbReference>
<keyword evidence="1" id="KW-1133">Transmembrane helix</keyword>
<dbReference type="GO" id="GO:0005789">
    <property type="term" value="C:endoplasmic reticulum membrane"/>
    <property type="evidence" value="ECO:0007669"/>
    <property type="project" value="TreeGrafter"/>
</dbReference>
<dbReference type="SUPFAM" id="SSF53649">
    <property type="entry name" value="Alkaline phosphatase-like"/>
    <property type="match status" value="1"/>
</dbReference>
<feature type="signal peptide" evidence="2">
    <location>
        <begin position="1"/>
        <end position="24"/>
    </location>
</feature>
<proteinExistence type="predicted"/>
<dbReference type="WBParaSite" id="MBELARI_LOCUS12533">
    <property type="protein sequence ID" value="MBELARI_LOCUS12533"/>
    <property type="gene ID" value="MBELARI_LOCUS12533"/>
</dbReference>
<dbReference type="GO" id="GO:0051267">
    <property type="term" value="F:CP2 mannose-ethanolamine phosphotransferase activity"/>
    <property type="evidence" value="ECO:0007669"/>
    <property type="project" value="TreeGrafter"/>
</dbReference>
<dbReference type="GO" id="GO:0006506">
    <property type="term" value="P:GPI anchor biosynthetic process"/>
    <property type="evidence" value="ECO:0007669"/>
    <property type="project" value="InterPro"/>
</dbReference>
<feature type="transmembrane region" description="Helical" evidence="1">
    <location>
        <begin position="411"/>
        <end position="432"/>
    </location>
</feature>
<accession>A0AAF3EEY4</accession>
<dbReference type="InterPro" id="IPR017850">
    <property type="entry name" value="Alkaline_phosphatase_core_sf"/>
</dbReference>
<dbReference type="AlphaFoldDB" id="A0AAF3EEY4"/>
<feature type="transmembrane region" description="Helical" evidence="1">
    <location>
        <begin position="599"/>
        <end position="625"/>
    </location>
</feature>
<feature type="transmembrane region" description="Helical" evidence="1">
    <location>
        <begin position="444"/>
        <end position="462"/>
    </location>
</feature>
<evidence type="ECO:0000313" key="5">
    <source>
        <dbReference type="WBParaSite" id="MBELARI_LOCUS12533"/>
    </source>
</evidence>
<keyword evidence="1" id="KW-0472">Membrane</keyword>